<sequence length="148" mass="15996">FTKISGLAGIRSGALFGPSKILSKIREGMGPWSLGRMEQEVIAQLISSRQGSDGQCAVIKALLDDLEALLVRRNLHVSRGAGPFLMIRTGWGIHAASRARQSLDRLGVRLRIASGFGVSDGEDWVRIGFQGIINPERIVDTIESLSGE</sequence>
<dbReference type="InterPro" id="IPR004839">
    <property type="entry name" value="Aminotransferase_I/II_large"/>
</dbReference>
<dbReference type="GO" id="GO:0030170">
    <property type="term" value="F:pyridoxal phosphate binding"/>
    <property type="evidence" value="ECO:0007669"/>
    <property type="project" value="InterPro"/>
</dbReference>
<name>T1DCL6_9ZZZZ</name>
<dbReference type="AlphaFoldDB" id="T1DCL6"/>
<evidence type="ECO:0000313" key="2">
    <source>
        <dbReference type="EMBL" id="EQD79179.1"/>
    </source>
</evidence>
<reference evidence="2" key="2">
    <citation type="journal article" date="2014" name="ISME J.">
        <title>Microbial stratification in low pH oxic and suboxic macroscopic growths along an acid mine drainage.</title>
        <authorList>
            <person name="Mendez-Garcia C."/>
            <person name="Mesa V."/>
            <person name="Sprenger R.R."/>
            <person name="Richter M."/>
            <person name="Diez M.S."/>
            <person name="Solano J."/>
            <person name="Bargiela R."/>
            <person name="Golyshina O.V."/>
            <person name="Manteca A."/>
            <person name="Ramos J.L."/>
            <person name="Gallego J.R."/>
            <person name="Llorente I."/>
            <person name="Martins Dos Santos V.A."/>
            <person name="Jensen O.N."/>
            <person name="Pelaez A.I."/>
            <person name="Sanchez J."/>
            <person name="Ferrer M."/>
        </authorList>
    </citation>
    <scope>NUCLEOTIDE SEQUENCE</scope>
</reference>
<feature type="non-terminal residue" evidence="2">
    <location>
        <position position="1"/>
    </location>
</feature>
<comment type="caution">
    <text evidence="2">The sequence shown here is derived from an EMBL/GenBank/DDBJ whole genome shotgun (WGS) entry which is preliminary data.</text>
</comment>
<dbReference type="SUPFAM" id="SSF53383">
    <property type="entry name" value="PLP-dependent transferases"/>
    <property type="match status" value="1"/>
</dbReference>
<accession>T1DCL6</accession>
<reference evidence="2" key="1">
    <citation type="submission" date="2013-08" db="EMBL/GenBank/DDBJ databases">
        <authorList>
            <person name="Mendez C."/>
            <person name="Richter M."/>
            <person name="Ferrer M."/>
            <person name="Sanchez J."/>
        </authorList>
    </citation>
    <scope>NUCLEOTIDE SEQUENCE</scope>
</reference>
<protein>
    <recommendedName>
        <fullName evidence="1">Aminotransferase class I/classII large domain-containing protein</fullName>
    </recommendedName>
</protein>
<feature type="domain" description="Aminotransferase class I/classII large" evidence="1">
    <location>
        <begin position="1"/>
        <end position="129"/>
    </location>
</feature>
<dbReference type="Gene3D" id="3.90.1150.10">
    <property type="entry name" value="Aspartate Aminotransferase, domain 1"/>
    <property type="match status" value="1"/>
</dbReference>
<gene>
    <name evidence="2" type="ORF">B1B_00331</name>
</gene>
<dbReference type="EMBL" id="AUZY01000254">
    <property type="protein sequence ID" value="EQD79179.1"/>
    <property type="molecule type" value="Genomic_DNA"/>
</dbReference>
<dbReference type="InterPro" id="IPR015422">
    <property type="entry name" value="PyrdxlP-dep_Trfase_small"/>
</dbReference>
<dbReference type="Pfam" id="PF00155">
    <property type="entry name" value="Aminotran_1_2"/>
    <property type="match status" value="1"/>
</dbReference>
<proteinExistence type="predicted"/>
<dbReference type="InterPro" id="IPR015421">
    <property type="entry name" value="PyrdxlP-dep_Trfase_major"/>
</dbReference>
<dbReference type="Gene3D" id="3.40.640.10">
    <property type="entry name" value="Type I PLP-dependent aspartate aminotransferase-like (Major domain)"/>
    <property type="match status" value="1"/>
</dbReference>
<dbReference type="InterPro" id="IPR015424">
    <property type="entry name" value="PyrdxlP-dep_Trfase"/>
</dbReference>
<evidence type="ECO:0000259" key="1">
    <source>
        <dbReference type="Pfam" id="PF00155"/>
    </source>
</evidence>
<organism evidence="2">
    <name type="scientific">mine drainage metagenome</name>
    <dbReference type="NCBI Taxonomy" id="410659"/>
    <lineage>
        <taxon>unclassified sequences</taxon>
        <taxon>metagenomes</taxon>
        <taxon>ecological metagenomes</taxon>
    </lineage>
</organism>